<dbReference type="Gene3D" id="2.10.90.10">
    <property type="entry name" value="Cystine-knot cytokines"/>
    <property type="match status" value="1"/>
</dbReference>
<keyword evidence="5" id="KW-1015">Disulfide bond</keyword>
<dbReference type="CTD" id="36382540"/>
<evidence type="ECO:0000256" key="5">
    <source>
        <dbReference type="ARBA" id="ARBA00023157"/>
    </source>
</evidence>
<dbReference type="GO" id="GO:0005125">
    <property type="term" value="F:cytokine activity"/>
    <property type="evidence" value="ECO:0007669"/>
    <property type="project" value="TreeGrafter"/>
</dbReference>
<organism evidence="8">
    <name type="scientific">Strongyloides ratti</name>
    <name type="common">Parasitic roundworm</name>
    <dbReference type="NCBI Taxonomy" id="34506"/>
    <lineage>
        <taxon>Eukaryota</taxon>
        <taxon>Metazoa</taxon>
        <taxon>Ecdysozoa</taxon>
        <taxon>Nematoda</taxon>
        <taxon>Chromadorea</taxon>
        <taxon>Rhabditida</taxon>
        <taxon>Tylenchina</taxon>
        <taxon>Panagrolaimomorpha</taxon>
        <taxon>Strongyloidoidea</taxon>
        <taxon>Strongyloididae</taxon>
        <taxon>Strongyloides</taxon>
    </lineage>
</organism>
<name>A0A090LK54_STRRB</name>
<dbReference type="PROSITE" id="PS51362">
    <property type="entry name" value="TGF_BETA_2"/>
    <property type="match status" value="1"/>
</dbReference>
<dbReference type="PANTHER" id="PTHR11848">
    <property type="entry name" value="TGF-BETA FAMILY"/>
    <property type="match status" value="1"/>
</dbReference>
<dbReference type="InterPro" id="IPR015615">
    <property type="entry name" value="TGF-beta-rel"/>
</dbReference>
<dbReference type="Pfam" id="PF00019">
    <property type="entry name" value="TGF_beta"/>
    <property type="match status" value="1"/>
</dbReference>
<evidence type="ECO:0000313" key="8">
    <source>
        <dbReference type="EMBL" id="CEF70167.1"/>
    </source>
</evidence>
<dbReference type="GeneID" id="36382540"/>
<reference evidence="8 9" key="1">
    <citation type="submission" date="2014-09" db="EMBL/GenBank/DDBJ databases">
        <authorList>
            <person name="Martin A.A."/>
        </authorList>
    </citation>
    <scope>NUCLEOTIDE SEQUENCE</scope>
    <source>
        <strain evidence="9">ED321</strain>
        <strain evidence="8">ED321 Heterogonic</strain>
    </source>
</reference>
<dbReference type="SMART" id="SM00204">
    <property type="entry name" value="TGFB"/>
    <property type="match status" value="1"/>
</dbReference>
<dbReference type="PROSITE" id="PS00250">
    <property type="entry name" value="TGF_BETA_1"/>
    <property type="match status" value="1"/>
</dbReference>
<evidence type="ECO:0000313" key="10">
    <source>
        <dbReference type="WBParaSite" id="SRAE_2000480100.1"/>
    </source>
</evidence>
<evidence type="ECO:0000256" key="3">
    <source>
        <dbReference type="ARBA" id="ARBA00022525"/>
    </source>
</evidence>
<comment type="similarity">
    <text evidence="2 6">Belongs to the TGF-beta family.</text>
</comment>
<dbReference type="InterPro" id="IPR029034">
    <property type="entry name" value="Cystine-knot_cytokine"/>
</dbReference>
<dbReference type="SUPFAM" id="SSF57501">
    <property type="entry name" value="Cystine-knot cytokines"/>
    <property type="match status" value="1"/>
</dbReference>
<dbReference type="EMBL" id="LN609529">
    <property type="protein sequence ID" value="CEF70167.1"/>
    <property type="molecule type" value="Genomic_DNA"/>
</dbReference>
<dbReference type="Proteomes" id="UP000035682">
    <property type="component" value="Unplaced"/>
</dbReference>
<protein>
    <submittedName>
        <fullName evidence="8 10">LD29161p</fullName>
    </submittedName>
</protein>
<dbReference type="STRING" id="34506.A0A090LK54"/>
<gene>
    <name evidence="8 10 11" type="ORF">SRAE_2000480100</name>
</gene>
<evidence type="ECO:0000256" key="1">
    <source>
        <dbReference type="ARBA" id="ARBA00004613"/>
    </source>
</evidence>
<dbReference type="GO" id="GO:0008083">
    <property type="term" value="F:growth factor activity"/>
    <property type="evidence" value="ECO:0007669"/>
    <property type="project" value="UniProtKB-KW"/>
</dbReference>
<dbReference type="GO" id="GO:0005615">
    <property type="term" value="C:extracellular space"/>
    <property type="evidence" value="ECO:0007669"/>
    <property type="project" value="TreeGrafter"/>
</dbReference>
<keyword evidence="9" id="KW-1185">Reference proteome</keyword>
<dbReference type="AlphaFoldDB" id="A0A090LK54"/>
<proteinExistence type="inferred from homology"/>
<accession>A0A090LK54</accession>
<evidence type="ECO:0000256" key="2">
    <source>
        <dbReference type="ARBA" id="ARBA00006656"/>
    </source>
</evidence>
<keyword evidence="3" id="KW-0964">Secreted</keyword>
<dbReference type="InterPro" id="IPR017948">
    <property type="entry name" value="TGFb_CS"/>
</dbReference>
<dbReference type="RefSeq" id="XP_024509366.1">
    <property type="nucleotide sequence ID" value="XM_024643727.1"/>
</dbReference>
<reference evidence="10" key="2">
    <citation type="submission" date="2020-12" db="UniProtKB">
        <authorList>
            <consortium name="WormBaseParasite"/>
        </authorList>
    </citation>
    <scope>IDENTIFICATION</scope>
</reference>
<dbReference type="InterPro" id="IPR001839">
    <property type="entry name" value="TGF-b_C"/>
</dbReference>
<evidence type="ECO:0000256" key="4">
    <source>
        <dbReference type="ARBA" id="ARBA00023030"/>
    </source>
</evidence>
<keyword evidence="4 6" id="KW-0339">Growth factor</keyword>
<evidence type="ECO:0000256" key="6">
    <source>
        <dbReference type="RuleBase" id="RU000354"/>
    </source>
</evidence>
<evidence type="ECO:0000259" key="7">
    <source>
        <dbReference type="PROSITE" id="PS51362"/>
    </source>
</evidence>
<dbReference type="WormBase" id="SRAE_2000480100">
    <property type="protein sequence ID" value="SRP00225"/>
    <property type="gene ID" value="WBGene00265047"/>
</dbReference>
<feature type="domain" description="TGF-beta family profile" evidence="7">
    <location>
        <begin position="209"/>
        <end position="322"/>
    </location>
</feature>
<sequence>MVIVSIVFYQIQISTETWYNDPERNTILQQVLKSFGLEKPIYLDIPKKDLLSVTRNIKNTISIEENDNKIKKYLQIEPISYDHPFIVFRSVDLIKDSINIISLSLKIDYIFIDKFDEEPLSAKIILLLNDIDNEKENLGDFIFKYNKNINSKKTFTLQIPLNLTIFKNVISQIGEKIKFLIKFKETTIPTIIEIENVYLEAVVTDSNDRVKRHNEKSCDNELDKNLCCIKKSNINFEEIGWNFIVSPKNFQAQFCQGDCYHSSNNMLLSGVLNKLKHLQDIEHKSCCYPTEYIPLNVSIFKSGLTIETRTLNNLIAKKCSCY</sequence>
<evidence type="ECO:0000313" key="9">
    <source>
        <dbReference type="Proteomes" id="UP000035682"/>
    </source>
</evidence>
<comment type="subcellular location">
    <subcellularLocation>
        <location evidence="1">Secreted</location>
    </subcellularLocation>
</comment>
<dbReference type="WBParaSite" id="SRAE_2000480100.1">
    <property type="protein sequence ID" value="SRAE_2000480100.1"/>
    <property type="gene ID" value="WBGene00265047"/>
</dbReference>
<evidence type="ECO:0000313" key="11">
    <source>
        <dbReference type="WormBase" id="SRAE_2000480100"/>
    </source>
</evidence>
<dbReference type="CDD" id="cd19378">
    <property type="entry name" value="TGF_beta_DAF7"/>
    <property type="match status" value="1"/>
</dbReference>
<dbReference type="OrthoDB" id="5948587at2759"/>